<proteinExistence type="predicted"/>
<dbReference type="AlphaFoldDB" id="A0A0E9TB38"/>
<reference evidence="1" key="2">
    <citation type="journal article" date="2015" name="Fish Shellfish Immunol.">
        <title>Early steps in the European eel (Anguilla anguilla)-Vibrio vulnificus interaction in the gills: Role of the RtxA13 toxin.</title>
        <authorList>
            <person name="Callol A."/>
            <person name="Pajuelo D."/>
            <person name="Ebbesson L."/>
            <person name="Teles M."/>
            <person name="MacKenzie S."/>
            <person name="Amaro C."/>
        </authorList>
    </citation>
    <scope>NUCLEOTIDE SEQUENCE</scope>
</reference>
<evidence type="ECO:0000313" key="1">
    <source>
        <dbReference type="EMBL" id="JAH50647.1"/>
    </source>
</evidence>
<dbReference type="EMBL" id="GBXM01057930">
    <property type="protein sequence ID" value="JAH50647.1"/>
    <property type="molecule type" value="Transcribed_RNA"/>
</dbReference>
<reference evidence="1" key="1">
    <citation type="submission" date="2014-11" db="EMBL/GenBank/DDBJ databases">
        <authorList>
            <person name="Amaro Gonzalez C."/>
        </authorList>
    </citation>
    <scope>NUCLEOTIDE SEQUENCE</scope>
</reference>
<accession>A0A0E9TB38</accession>
<protein>
    <submittedName>
        <fullName evidence="1">Uncharacterized protein</fullName>
    </submittedName>
</protein>
<sequence length="71" mass="7852">MMLALHLVSKPGEALCVFKVESFLHGFYFFVPFRVEAFIRNGLVLSCTLNVGNTTCVARTESPSQGIERGD</sequence>
<name>A0A0E9TB38_ANGAN</name>
<organism evidence="1">
    <name type="scientific">Anguilla anguilla</name>
    <name type="common">European freshwater eel</name>
    <name type="synonym">Muraena anguilla</name>
    <dbReference type="NCBI Taxonomy" id="7936"/>
    <lineage>
        <taxon>Eukaryota</taxon>
        <taxon>Metazoa</taxon>
        <taxon>Chordata</taxon>
        <taxon>Craniata</taxon>
        <taxon>Vertebrata</taxon>
        <taxon>Euteleostomi</taxon>
        <taxon>Actinopterygii</taxon>
        <taxon>Neopterygii</taxon>
        <taxon>Teleostei</taxon>
        <taxon>Anguilliformes</taxon>
        <taxon>Anguillidae</taxon>
        <taxon>Anguilla</taxon>
    </lineage>
</organism>